<organism evidence="1 2">
    <name type="scientific">Penicillium cf. griseofulvum</name>
    <dbReference type="NCBI Taxonomy" id="2972120"/>
    <lineage>
        <taxon>Eukaryota</taxon>
        <taxon>Fungi</taxon>
        <taxon>Dikarya</taxon>
        <taxon>Ascomycota</taxon>
        <taxon>Pezizomycotina</taxon>
        <taxon>Eurotiomycetes</taxon>
        <taxon>Eurotiomycetidae</taxon>
        <taxon>Eurotiales</taxon>
        <taxon>Aspergillaceae</taxon>
        <taxon>Penicillium</taxon>
    </lineage>
</organism>
<dbReference type="AlphaFoldDB" id="A0A9W9MU70"/>
<dbReference type="EMBL" id="JAPQKP010000002">
    <property type="protein sequence ID" value="KAJ5207450.1"/>
    <property type="molecule type" value="Genomic_DNA"/>
</dbReference>
<proteinExistence type="predicted"/>
<accession>A0A9W9MU70</accession>
<evidence type="ECO:0000313" key="2">
    <source>
        <dbReference type="Proteomes" id="UP001150879"/>
    </source>
</evidence>
<keyword evidence="2" id="KW-1185">Reference proteome</keyword>
<protein>
    <submittedName>
        <fullName evidence="1">Uncharacterized protein</fullName>
    </submittedName>
</protein>
<name>A0A9W9MU70_9EURO</name>
<sequence>MSPDTDTEFFSKSTHELIEKRSLRVILLCGKFAEKVAPTEQDLKNNFILDLQGVRYEFWLRLRHHAIERIFVRSPTTLIKLWSNKGSTAVKIDLLFRFVSAVSNTRLYTTFYESALTVALVIRGWDDERSERVDPLEPELENVNPTLRIWLERLGFREDENVRRLAECTAGSLRLGLLVLLKVLLRAPPGSKTRRIGVISPETMEKVRLLLKDVQKELPSVDKTDTDGVIKPSHTLVSSEDTSLVDEDLIMEAVEYRSATLKELDSEEERLMVERVQIKRPEATEVNQMAYQKGLQFS</sequence>
<comment type="caution">
    <text evidence="1">The sequence shown here is derived from an EMBL/GenBank/DDBJ whole genome shotgun (WGS) entry which is preliminary data.</text>
</comment>
<dbReference type="Proteomes" id="UP001150879">
    <property type="component" value="Unassembled WGS sequence"/>
</dbReference>
<evidence type="ECO:0000313" key="1">
    <source>
        <dbReference type="EMBL" id="KAJ5207450.1"/>
    </source>
</evidence>
<reference evidence="1" key="2">
    <citation type="journal article" date="2023" name="IMA Fungus">
        <title>Comparative genomic study of the Penicillium genus elucidates a diverse pangenome and 15 lateral gene transfer events.</title>
        <authorList>
            <person name="Petersen C."/>
            <person name="Sorensen T."/>
            <person name="Nielsen M.R."/>
            <person name="Sondergaard T.E."/>
            <person name="Sorensen J.L."/>
            <person name="Fitzpatrick D.A."/>
            <person name="Frisvad J.C."/>
            <person name="Nielsen K.L."/>
        </authorList>
    </citation>
    <scope>NUCLEOTIDE SEQUENCE</scope>
    <source>
        <strain evidence="1">IBT 16849</strain>
    </source>
</reference>
<reference evidence="1" key="1">
    <citation type="submission" date="2022-11" db="EMBL/GenBank/DDBJ databases">
        <authorList>
            <person name="Petersen C."/>
        </authorList>
    </citation>
    <scope>NUCLEOTIDE SEQUENCE</scope>
    <source>
        <strain evidence="1">IBT 16849</strain>
    </source>
</reference>
<dbReference type="OrthoDB" id="4369670at2759"/>
<gene>
    <name evidence="1" type="ORF">N7472_003898</name>
</gene>